<dbReference type="RefSeq" id="WP_140929535.1">
    <property type="nucleotide sequence ID" value="NZ_VFSU01000034.1"/>
</dbReference>
<proteinExistence type="inferred from homology"/>
<organism evidence="2 3">
    <name type="scientific">Sandaracinobacter neustonicus</name>
    <dbReference type="NCBI Taxonomy" id="1715348"/>
    <lineage>
        <taxon>Bacteria</taxon>
        <taxon>Pseudomonadati</taxon>
        <taxon>Pseudomonadota</taxon>
        <taxon>Alphaproteobacteria</taxon>
        <taxon>Sphingomonadales</taxon>
        <taxon>Sphingosinicellaceae</taxon>
        <taxon>Sandaracinobacter</taxon>
    </lineage>
</organism>
<comment type="similarity">
    <text evidence="1">Belongs to the UPF0161 family.</text>
</comment>
<dbReference type="PANTHER" id="PTHR33383:SF1">
    <property type="entry name" value="MEMBRANE PROTEIN INSERTION EFFICIENCY FACTOR-RELATED"/>
    <property type="match status" value="1"/>
</dbReference>
<dbReference type="HAMAP" id="MF_00386">
    <property type="entry name" value="UPF0161_YidD"/>
    <property type="match status" value="1"/>
</dbReference>
<evidence type="ECO:0000256" key="1">
    <source>
        <dbReference type="HAMAP-Rule" id="MF_00386"/>
    </source>
</evidence>
<dbReference type="NCBIfam" id="TIGR00278">
    <property type="entry name" value="membrane protein insertion efficiency factor YidD"/>
    <property type="match status" value="1"/>
</dbReference>
<dbReference type="Pfam" id="PF01809">
    <property type="entry name" value="YidD"/>
    <property type="match status" value="1"/>
</dbReference>
<dbReference type="AlphaFoldDB" id="A0A501XEF6"/>
<dbReference type="EMBL" id="VFSU01000034">
    <property type="protein sequence ID" value="TPE58683.1"/>
    <property type="molecule type" value="Genomic_DNA"/>
</dbReference>
<dbReference type="Proteomes" id="UP000319897">
    <property type="component" value="Unassembled WGS sequence"/>
</dbReference>
<keyword evidence="3" id="KW-1185">Reference proteome</keyword>
<keyword evidence="1" id="KW-0472">Membrane</keyword>
<sequence>MKLAELPARAIAGLIRLYQLTLSPLLGPSCRFSPSCSHYGIEALKRHGLLAGLWLTVHRIGRCHPWGGSGHDPVPDQFHLFRRAQRPAIREE</sequence>
<dbReference type="InterPro" id="IPR002696">
    <property type="entry name" value="Membr_insert_effic_factor_YidD"/>
</dbReference>
<dbReference type="SMART" id="SM01234">
    <property type="entry name" value="Haemolytic"/>
    <property type="match status" value="1"/>
</dbReference>
<comment type="function">
    <text evidence="1">Could be involved in insertion of integral membrane proteins into the membrane.</text>
</comment>
<comment type="caution">
    <text evidence="2">The sequence shown here is derived from an EMBL/GenBank/DDBJ whole genome shotgun (WGS) entry which is preliminary data.</text>
</comment>
<keyword evidence="1" id="KW-1003">Cell membrane</keyword>
<name>A0A501XEF6_9SPHN</name>
<accession>A0A501XEF6</accession>
<dbReference type="OrthoDB" id="9801753at2"/>
<dbReference type="PANTHER" id="PTHR33383">
    <property type="entry name" value="MEMBRANE PROTEIN INSERTION EFFICIENCY FACTOR-RELATED"/>
    <property type="match status" value="1"/>
</dbReference>
<gene>
    <name evidence="2" type="primary">yidD</name>
    <name evidence="2" type="ORF">FJQ54_16685</name>
</gene>
<protein>
    <recommendedName>
        <fullName evidence="1">Putative membrane protein insertion efficiency factor</fullName>
    </recommendedName>
</protein>
<evidence type="ECO:0000313" key="2">
    <source>
        <dbReference type="EMBL" id="TPE58683.1"/>
    </source>
</evidence>
<evidence type="ECO:0000313" key="3">
    <source>
        <dbReference type="Proteomes" id="UP000319897"/>
    </source>
</evidence>
<reference evidence="2 3" key="1">
    <citation type="submission" date="2019-06" db="EMBL/GenBank/DDBJ databases">
        <authorList>
            <person name="Lee I."/>
            <person name="Jang G.I."/>
            <person name="Hwang C.Y."/>
        </authorList>
    </citation>
    <scope>NUCLEOTIDE SEQUENCE [LARGE SCALE GENOMIC DNA]</scope>
    <source>
        <strain evidence="2 3">PAMC 28131</strain>
    </source>
</reference>
<comment type="subcellular location">
    <subcellularLocation>
        <location evidence="1">Cell membrane</location>
        <topology evidence="1">Peripheral membrane protein</topology>
        <orientation evidence="1">Cytoplasmic side</orientation>
    </subcellularLocation>
</comment>
<dbReference type="GO" id="GO:0005886">
    <property type="term" value="C:plasma membrane"/>
    <property type="evidence" value="ECO:0007669"/>
    <property type="project" value="UniProtKB-SubCell"/>
</dbReference>